<feature type="domain" description="RING-type" evidence="1">
    <location>
        <begin position="10"/>
        <end position="54"/>
    </location>
</feature>
<dbReference type="InterPro" id="IPR013083">
    <property type="entry name" value="Znf_RING/FYVE/PHD"/>
</dbReference>
<accession>A0A6C0ACQ2</accession>
<evidence type="ECO:0000313" key="2">
    <source>
        <dbReference type="EMBL" id="QHS77290.1"/>
    </source>
</evidence>
<evidence type="ECO:0000259" key="1">
    <source>
        <dbReference type="PROSITE" id="PS50089"/>
    </source>
</evidence>
<dbReference type="CDD" id="cd16448">
    <property type="entry name" value="RING-H2"/>
    <property type="match status" value="1"/>
</dbReference>
<dbReference type="GO" id="GO:0006511">
    <property type="term" value="P:ubiquitin-dependent protein catabolic process"/>
    <property type="evidence" value="ECO:0007669"/>
    <property type="project" value="TreeGrafter"/>
</dbReference>
<dbReference type="EMBL" id="MN740544">
    <property type="protein sequence ID" value="QHS77290.1"/>
    <property type="molecule type" value="Genomic_DNA"/>
</dbReference>
<protein>
    <recommendedName>
        <fullName evidence="1">RING-type domain-containing protein</fullName>
    </recommendedName>
</protein>
<dbReference type="PANTHER" id="PTHR22765">
    <property type="entry name" value="RING FINGER AND PROTEASE ASSOCIATED DOMAIN-CONTAINING"/>
    <property type="match status" value="1"/>
</dbReference>
<dbReference type="Gene3D" id="3.30.40.10">
    <property type="entry name" value="Zinc/RING finger domain, C3HC4 (zinc finger)"/>
    <property type="match status" value="1"/>
</dbReference>
<organism evidence="2">
    <name type="scientific">viral metagenome</name>
    <dbReference type="NCBI Taxonomy" id="1070528"/>
    <lineage>
        <taxon>unclassified sequences</taxon>
        <taxon>metagenomes</taxon>
        <taxon>organismal metagenomes</taxon>
    </lineage>
</organism>
<proteinExistence type="predicted"/>
<dbReference type="AlphaFoldDB" id="A0A6C0ACQ2"/>
<sequence>MVGNKELTHCSVCLENLQQIKEKSKLICGHIFHKECIDTWFKNTKSYTTCPICRKVEPNINYLKLIDVKNLNKKKCDDSNFSMDLFKSSCKYYKWKFWKKMQDSKLVLKEDFFEIKTKGLIDEYNNEIIFNINKTTDILSFYTNKDFMCLFVNQCERYRMLVFKHNMELFEAVFNHIKNVISKMKK</sequence>
<reference evidence="2" key="1">
    <citation type="journal article" date="2020" name="Nature">
        <title>Giant virus diversity and host interactions through global metagenomics.</title>
        <authorList>
            <person name="Schulz F."/>
            <person name="Roux S."/>
            <person name="Paez-Espino D."/>
            <person name="Jungbluth S."/>
            <person name="Walsh D.A."/>
            <person name="Denef V.J."/>
            <person name="McMahon K.D."/>
            <person name="Konstantinidis K.T."/>
            <person name="Eloe-Fadrosh E.A."/>
            <person name="Kyrpides N.C."/>
            <person name="Woyke T."/>
        </authorList>
    </citation>
    <scope>NUCLEOTIDE SEQUENCE</scope>
    <source>
        <strain evidence="2">GVMAG-S-1004661-13</strain>
    </source>
</reference>
<dbReference type="SUPFAM" id="SSF57850">
    <property type="entry name" value="RING/U-box"/>
    <property type="match status" value="1"/>
</dbReference>
<dbReference type="InterPro" id="IPR001841">
    <property type="entry name" value="Znf_RING"/>
</dbReference>
<dbReference type="GO" id="GO:0061630">
    <property type="term" value="F:ubiquitin protein ligase activity"/>
    <property type="evidence" value="ECO:0007669"/>
    <property type="project" value="TreeGrafter"/>
</dbReference>
<dbReference type="Pfam" id="PF13639">
    <property type="entry name" value="zf-RING_2"/>
    <property type="match status" value="1"/>
</dbReference>
<name>A0A6C0ACQ2_9ZZZZ</name>
<dbReference type="InterPro" id="IPR051826">
    <property type="entry name" value="E3_ubiquitin-ligase_domain"/>
</dbReference>
<dbReference type="PROSITE" id="PS50089">
    <property type="entry name" value="ZF_RING_2"/>
    <property type="match status" value="1"/>
</dbReference>
<dbReference type="SMART" id="SM00184">
    <property type="entry name" value="RING"/>
    <property type="match status" value="1"/>
</dbReference>